<evidence type="ECO:0000313" key="2">
    <source>
        <dbReference type="EMBL" id="SFW81560.1"/>
    </source>
</evidence>
<sequence length="152" mass="16553">MNGVLTSVIAVCGTLAGSTLTYLFARLTARRAEKAARDERLRQERITAYAAFAGAITTLRQKVIALWFLKQRGADTQSAHAEADRCGAAADHARFEVRLLTEDPELRRLADAAFGPIAAIGDAADHAEVRAHEHRSQEILTAFVQAAGRQLR</sequence>
<organism evidence="2 3">
    <name type="scientific">Amycolatopsis australiensis</name>
    <dbReference type="NCBI Taxonomy" id="546364"/>
    <lineage>
        <taxon>Bacteria</taxon>
        <taxon>Bacillati</taxon>
        <taxon>Actinomycetota</taxon>
        <taxon>Actinomycetes</taxon>
        <taxon>Pseudonocardiales</taxon>
        <taxon>Pseudonocardiaceae</taxon>
        <taxon>Amycolatopsis</taxon>
    </lineage>
</organism>
<dbReference type="Proteomes" id="UP000182740">
    <property type="component" value="Unassembled WGS sequence"/>
</dbReference>
<dbReference type="EMBL" id="FPJG01000006">
    <property type="protein sequence ID" value="SFW81560.1"/>
    <property type="molecule type" value="Genomic_DNA"/>
</dbReference>
<accession>A0A1K1SB13</accession>
<dbReference type="OrthoDB" id="4557493at2"/>
<name>A0A1K1SB13_9PSEU</name>
<keyword evidence="1" id="KW-0812">Transmembrane</keyword>
<keyword evidence="1" id="KW-1133">Transmembrane helix</keyword>
<dbReference type="STRING" id="546364.SAMN04489730_5226"/>
<reference evidence="3" key="1">
    <citation type="submission" date="2016-11" db="EMBL/GenBank/DDBJ databases">
        <authorList>
            <person name="Varghese N."/>
            <person name="Submissions S."/>
        </authorList>
    </citation>
    <scope>NUCLEOTIDE SEQUENCE [LARGE SCALE GENOMIC DNA]</scope>
    <source>
        <strain evidence="3">DSM 44671</strain>
    </source>
</reference>
<evidence type="ECO:0000256" key="1">
    <source>
        <dbReference type="SAM" id="Phobius"/>
    </source>
</evidence>
<dbReference type="RefSeq" id="WP_072478735.1">
    <property type="nucleotide sequence ID" value="NZ_FPJG01000006.1"/>
</dbReference>
<feature type="transmembrane region" description="Helical" evidence="1">
    <location>
        <begin position="6"/>
        <end position="25"/>
    </location>
</feature>
<dbReference type="AlphaFoldDB" id="A0A1K1SB13"/>
<keyword evidence="1" id="KW-0472">Membrane</keyword>
<keyword evidence="3" id="KW-1185">Reference proteome</keyword>
<evidence type="ECO:0000313" key="3">
    <source>
        <dbReference type="Proteomes" id="UP000182740"/>
    </source>
</evidence>
<protein>
    <submittedName>
        <fullName evidence="2">Uncharacterized protein</fullName>
    </submittedName>
</protein>
<proteinExistence type="predicted"/>
<gene>
    <name evidence="2" type="ORF">SAMN04489730_5226</name>
</gene>